<dbReference type="PANTHER" id="PTHR30290">
    <property type="entry name" value="PERIPLASMIC BINDING COMPONENT OF ABC TRANSPORTER"/>
    <property type="match status" value="1"/>
</dbReference>
<proteinExistence type="inferred from homology"/>
<evidence type="ECO:0000256" key="4">
    <source>
        <dbReference type="ARBA" id="ARBA00022729"/>
    </source>
</evidence>
<evidence type="ECO:0000313" key="8">
    <source>
        <dbReference type="Proteomes" id="UP000789707"/>
    </source>
</evidence>
<protein>
    <submittedName>
        <fullName evidence="7">Oligopeptide-binding protein OppA</fullName>
    </submittedName>
</protein>
<reference evidence="7 8" key="1">
    <citation type="submission" date="2021-11" db="EMBL/GenBank/DDBJ databases">
        <authorList>
            <person name="Depoorter E."/>
        </authorList>
    </citation>
    <scope>NUCLEOTIDE SEQUENCE [LARGE SCALE GENOMIC DNA]</scope>
    <source>
        <strain evidence="7 8">LMG 24289</strain>
    </source>
</reference>
<dbReference type="PROSITE" id="PS51257">
    <property type="entry name" value="PROKAR_LIPOPROTEIN"/>
    <property type="match status" value="1"/>
</dbReference>
<evidence type="ECO:0000259" key="6">
    <source>
        <dbReference type="Pfam" id="PF00496"/>
    </source>
</evidence>
<evidence type="ECO:0000256" key="1">
    <source>
        <dbReference type="ARBA" id="ARBA00004196"/>
    </source>
</evidence>
<dbReference type="EMBL" id="CAKKNS010000004">
    <property type="protein sequence ID" value="CAH0416714.1"/>
    <property type="molecule type" value="Genomic_DNA"/>
</dbReference>
<comment type="subcellular location">
    <subcellularLocation>
        <location evidence="1">Cell envelope</location>
    </subcellularLocation>
</comment>
<evidence type="ECO:0000256" key="2">
    <source>
        <dbReference type="ARBA" id="ARBA00005695"/>
    </source>
</evidence>
<dbReference type="PANTHER" id="PTHR30290:SF10">
    <property type="entry name" value="PERIPLASMIC OLIGOPEPTIDE-BINDING PROTEIN-RELATED"/>
    <property type="match status" value="1"/>
</dbReference>
<dbReference type="Gene3D" id="3.10.105.10">
    <property type="entry name" value="Dipeptide-binding Protein, Domain 3"/>
    <property type="match status" value="1"/>
</dbReference>
<evidence type="ECO:0000256" key="5">
    <source>
        <dbReference type="SAM" id="SignalP"/>
    </source>
</evidence>
<dbReference type="CDD" id="cd08510">
    <property type="entry name" value="PBP2_Lactococcal_OppA_like"/>
    <property type="match status" value="1"/>
</dbReference>
<evidence type="ECO:0000313" key="7">
    <source>
        <dbReference type="EMBL" id="CAH0416714.1"/>
    </source>
</evidence>
<feature type="signal peptide" evidence="5">
    <location>
        <begin position="1"/>
        <end position="23"/>
    </location>
</feature>
<evidence type="ECO:0000256" key="3">
    <source>
        <dbReference type="ARBA" id="ARBA00022448"/>
    </source>
</evidence>
<dbReference type="Proteomes" id="UP000789707">
    <property type="component" value="Unassembled WGS sequence"/>
</dbReference>
<dbReference type="PIRSF" id="PIRSF002741">
    <property type="entry name" value="MppA"/>
    <property type="match status" value="1"/>
</dbReference>
<dbReference type="Gene3D" id="3.40.190.10">
    <property type="entry name" value="Periplasmic binding protein-like II"/>
    <property type="match status" value="1"/>
</dbReference>
<keyword evidence="3" id="KW-0813">Transport</keyword>
<keyword evidence="4 5" id="KW-0732">Signal</keyword>
<name>A0ABN8BJC0_9LACO</name>
<dbReference type="InterPro" id="IPR000914">
    <property type="entry name" value="SBP_5_dom"/>
</dbReference>
<feature type="domain" description="Solute-binding protein family 5" evidence="6">
    <location>
        <begin position="115"/>
        <end position="501"/>
    </location>
</feature>
<dbReference type="InterPro" id="IPR030678">
    <property type="entry name" value="Peptide/Ni-bd"/>
</dbReference>
<organism evidence="7 8">
    <name type="scientific">Periweissella fabaria</name>
    <dbReference type="NCBI Taxonomy" id="546157"/>
    <lineage>
        <taxon>Bacteria</taxon>
        <taxon>Bacillati</taxon>
        <taxon>Bacillota</taxon>
        <taxon>Bacilli</taxon>
        <taxon>Lactobacillales</taxon>
        <taxon>Lactobacillaceae</taxon>
        <taxon>Periweissella</taxon>
    </lineage>
</organism>
<keyword evidence="8" id="KW-1185">Reference proteome</keyword>
<dbReference type="RefSeq" id="WP_230096758.1">
    <property type="nucleotide sequence ID" value="NZ_CAKKNS010000004.1"/>
</dbReference>
<dbReference type="SUPFAM" id="SSF53850">
    <property type="entry name" value="Periplasmic binding protein-like II"/>
    <property type="match status" value="1"/>
</dbReference>
<comment type="similarity">
    <text evidence="2">Belongs to the bacterial solute-binding protein 5 family.</text>
</comment>
<accession>A0ABN8BJC0</accession>
<comment type="caution">
    <text evidence="7">The sequence shown here is derived from an EMBL/GenBank/DDBJ whole genome shotgun (WGS) entry which is preliminary data.</text>
</comment>
<gene>
    <name evidence="7" type="primary">oppA</name>
    <name evidence="7" type="ORF">WFA24289_01026</name>
</gene>
<dbReference type="Pfam" id="PF00496">
    <property type="entry name" value="SBP_bac_5"/>
    <property type="match status" value="1"/>
</dbReference>
<feature type="chain" id="PRO_5045430576" evidence="5">
    <location>
        <begin position="24"/>
        <end position="599"/>
    </location>
</feature>
<sequence>MKKATKYFTGLAATTALFSLVLAGCGNKGASSTPTASVGNLKLAYDNKEAPVKDGTLNIAMVQDTPFQGIFAPVLQQDLVDQFLTEPVAGVYGTLFKTTSQFKIIDGGQANIKLNKADKTATITLHKGLKWSDGKPVTAKDLEFPYEIIANNAYQSQLYTDSLANIVGLQAFHEGKAQTISGITYPDGEDGNSIKIQFNHMTPGMWNSGSGYYLESAEPYHYLKDIKPGDLAGSKQIRQAPLSYGPYKISSVVAGQSVSYVPNPYWYGQKPKLKKIVTSVVSTSTIAAALKDKKYDIAYQMPATAYPTVKNIKDYVQTGDQSLSFYYLSYNLGHYDASKSVNVQDRKTPLQNVALRQAMGYAMNVDQVNQKFNYGLATRANTVIVPPFKDAHDSSVKGFPLDIKKANNLLDKAGFKWDAKHQYRLNTNGKPFKLVFMARSGNSNAQAVAQNYIQQWKQIGVDVVLYHDRLTDFNTWAQAMQSGTSNDWDLTIGGWADTTDPSLISLFGAGTQSNFGHFTSPEFTNILEKIDSEAAINPEVRQKAFYEMQTYMQKQAFVIPLTYTLDWYPVNKRVVGWTNENADNNTRWLNVGVTAKTPK</sequence>
<dbReference type="InterPro" id="IPR039424">
    <property type="entry name" value="SBP_5"/>
</dbReference>